<evidence type="ECO:0000313" key="4">
    <source>
        <dbReference type="Proteomes" id="UP000009145"/>
    </source>
</evidence>
<keyword evidence="1" id="KW-0812">Transmembrane</keyword>
<dbReference type="InterPro" id="IPR050879">
    <property type="entry name" value="Acyltransferase_3"/>
</dbReference>
<dbReference type="RefSeq" id="WP_014704852.1">
    <property type="nucleotide sequence ID" value="NC_017856.1"/>
</dbReference>
<keyword evidence="3" id="KW-0012">Acyltransferase</keyword>
<dbReference type="InterPro" id="IPR002656">
    <property type="entry name" value="Acyl_transf_3_dom"/>
</dbReference>
<evidence type="ECO:0000313" key="3">
    <source>
        <dbReference type="EMBL" id="AFJ03433.1"/>
    </source>
</evidence>
<evidence type="ECO:0000259" key="2">
    <source>
        <dbReference type="Pfam" id="PF01757"/>
    </source>
</evidence>
<keyword evidence="1" id="KW-0472">Membrane</keyword>
<feature type="transmembrane region" description="Helical" evidence="1">
    <location>
        <begin position="265"/>
        <end position="285"/>
    </location>
</feature>
<dbReference type="KEGG" id="mec:Q7C_2299"/>
<keyword evidence="3" id="KW-0808">Transferase</keyword>
<evidence type="ECO:0000256" key="1">
    <source>
        <dbReference type="SAM" id="Phobius"/>
    </source>
</evidence>
<feature type="transmembrane region" description="Helical" evidence="1">
    <location>
        <begin position="138"/>
        <end position="164"/>
    </location>
</feature>
<organism evidence="3 4">
    <name type="scientific">Methylophaga frappieri (strain ATCC BAA-2434 / DSM 25690 / JAM7)</name>
    <dbReference type="NCBI Taxonomy" id="754477"/>
    <lineage>
        <taxon>Bacteria</taxon>
        <taxon>Pseudomonadati</taxon>
        <taxon>Pseudomonadota</taxon>
        <taxon>Gammaproteobacteria</taxon>
        <taxon>Thiotrichales</taxon>
        <taxon>Piscirickettsiaceae</taxon>
        <taxon>Methylophaga</taxon>
    </lineage>
</organism>
<feature type="transmembrane region" description="Helical" evidence="1">
    <location>
        <begin position="235"/>
        <end position="253"/>
    </location>
</feature>
<dbReference type="GO" id="GO:0000271">
    <property type="term" value="P:polysaccharide biosynthetic process"/>
    <property type="evidence" value="ECO:0007669"/>
    <property type="project" value="TreeGrafter"/>
</dbReference>
<keyword evidence="1" id="KW-1133">Transmembrane helix</keyword>
<dbReference type="Proteomes" id="UP000009145">
    <property type="component" value="Chromosome"/>
</dbReference>
<dbReference type="PANTHER" id="PTHR23028:SF53">
    <property type="entry name" value="ACYL_TRANSF_3 DOMAIN-CONTAINING PROTEIN"/>
    <property type="match status" value="1"/>
</dbReference>
<feature type="transmembrane region" description="Helical" evidence="1">
    <location>
        <begin position="291"/>
        <end position="312"/>
    </location>
</feature>
<dbReference type="GO" id="GO:0016020">
    <property type="term" value="C:membrane"/>
    <property type="evidence" value="ECO:0007669"/>
    <property type="project" value="TreeGrafter"/>
</dbReference>
<dbReference type="eggNOG" id="COG1835">
    <property type="taxonomic scope" value="Bacteria"/>
</dbReference>
<reference evidence="3 4" key="1">
    <citation type="journal article" date="2012" name="J. Bacteriol.">
        <title>Complete genome sequences of Methylophaga sp. strain JAM1 and Methylophaga sp. strain JAM7.</title>
        <authorList>
            <person name="Villeneuve C."/>
            <person name="Martineau C."/>
            <person name="Mauffrey F."/>
            <person name="Villemur R."/>
        </authorList>
    </citation>
    <scope>NUCLEOTIDE SEQUENCE [LARGE SCALE GENOMIC DNA]</scope>
    <source>
        <strain evidence="3 4">JAM7</strain>
    </source>
</reference>
<dbReference type="HOGENOM" id="CLU_066185_0_0_6"/>
<sequence>MGYLRLFLAWLVLLSHINWRVDGLNPGVFAVVIFYLLAGSVVTHLWHDVMTPGPGKLRRFYQDRFLRIYPMYAYAMLLTLLFLLYTGFGQPQYQPLALFNNLIMIPLNYYMVIDSTVMTNPAWNLVPPAWSLAVEVQVYLLLPFLLLRPAWAGLAFVASLIVYMLANLSLIQPDYFGYRLLPGVLFIFLLGSILQRAQQQPRWYGFLAFFWLAMVLTYVGFAWTQQFPEAYTRETLLGVIIGLPLIAVLNHWRPRLPGNGFAGQLSYGVFVLHFLVIWGLAHWQGHHFNSWQYALVVTALTVLLALPGVLLLEKRINRWRFAHN</sequence>
<gene>
    <name evidence="3" type="ordered locus">Q7C_2299</name>
</gene>
<dbReference type="PATRIC" id="fig|754477.3.peg.2266"/>
<dbReference type="Pfam" id="PF01757">
    <property type="entry name" value="Acyl_transf_3"/>
    <property type="match status" value="1"/>
</dbReference>
<feature type="transmembrane region" description="Helical" evidence="1">
    <location>
        <begin position="176"/>
        <end position="194"/>
    </location>
</feature>
<dbReference type="EMBL" id="CP003380">
    <property type="protein sequence ID" value="AFJ03433.1"/>
    <property type="molecule type" value="Genomic_DNA"/>
</dbReference>
<feature type="domain" description="Acyltransferase 3" evidence="2">
    <location>
        <begin position="3"/>
        <end position="306"/>
    </location>
</feature>
<protein>
    <submittedName>
        <fullName evidence="3">Putative acyltransferase</fullName>
    </submittedName>
</protein>
<name>I1YKJ0_METFJ</name>
<keyword evidence="4" id="KW-1185">Reference proteome</keyword>
<feature type="transmembrane region" description="Helical" evidence="1">
    <location>
        <begin position="68"/>
        <end position="88"/>
    </location>
</feature>
<feature type="transmembrane region" description="Helical" evidence="1">
    <location>
        <begin position="27"/>
        <end position="47"/>
    </location>
</feature>
<dbReference type="GO" id="GO:0016747">
    <property type="term" value="F:acyltransferase activity, transferring groups other than amino-acyl groups"/>
    <property type="evidence" value="ECO:0007669"/>
    <property type="project" value="InterPro"/>
</dbReference>
<dbReference type="OrthoDB" id="9767863at2"/>
<dbReference type="AlphaFoldDB" id="I1YKJ0"/>
<dbReference type="PANTHER" id="PTHR23028">
    <property type="entry name" value="ACETYLTRANSFERASE"/>
    <property type="match status" value="1"/>
</dbReference>
<proteinExistence type="predicted"/>
<feature type="transmembrane region" description="Helical" evidence="1">
    <location>
        <begin position="203"/>
        <end position="223"/>
    </location>
</feature>
<dbReference type="STRING" id="754477.Q7C_2299"/>
<accession>I1YKJ0</accession>